<dbReference type="Gene3D" id="1.20.5.50">
    <property type="match status" value="1"/>
</dbReference>
<evidence type="ECO:0000256" key="4">
    <source>
        <dbReference type="ARBA" id="ARBA00022490"/>
    </source>
</evidence>
<comment type="function">
    <text evidence="9">Activator of cell division through the inhibition of FtsZ GTPase activity, therefore promoting FtsZ assembly into bundles of protofilaments necessary for the formation of the division Z ring. It is recruited early at mid-cell but it is not essential for cell division.</text>
</comment>
<dbReference type="SUPFAM" id="SSF102829">
    <property type="entry name" value="Cell division protein ZapA-like"/>
    <property type="match status" value="1"/>
</dbReference>
<dbReference type="Proteomes" id="UP001597090">
    <property type="component" value="Unassembled WGS sequence"/>
</dbReference>
<protein>
    <recommendedName>
        <fullName evidence="3">Cell division protein ZapA</fullName>
    </recommendedName>
    <alternativeName>
        <fullName evidence="11">Z ring-associated protein ZapA</fullName>
    </alternativeName>
</protein>
<keyword evidence="6" id="KW-0175">Coiled coil</keyword>
<evidence type="ECO:0000256" key="11">
    <source>
        <dbReference type="ARBA" id="ARBA00033158"/>
    </source>
</evidence>
<evidence type="ECO:0000256" key="3">
    <source>
        <dbReference type="ARBA" id="ARBA00015195"/>
    </source>
</evidence>
<dbReference type="Pfam" id="PF05164">
    <property type="entry name" value="ZapA"/>
    <property type="match status" value="1"/>
</dbReference>
<evidence type="ECO:0000256" key="1">
    <source>
        <dbReference type="ARBA" id="ARBA00004496"/>
    </source>
</evidence>
<comment type="caution">
    <text evidence="12">The sequence shown here is derived from an EMBL/GenBank/DDBJ whole genome shotgun (WGS) entry which is preliminary data.</text>
</comment>
<evidence type="ECO:0000256" key="2">
    <source>
        <dbReference type="ARBA" id="ARBA00010074"/>
    </source>
</evidence>
<dbReference type="GO" id="GO:0051301">
    <property type="term" value="P:cell division"/>
    <property type="evidence" value="ECO:0007669"/>
    <property type="project" value="UniProtKB-KW"/>
</dbReference>
<dbReference type="RefSeq" id="WP_386812185.1">
    <property type="nucleotide sequence ID" value="NZ_JBHTIH010000003.1"/>
</dbReference>
<keyword evidence="8" id="KW-0131">Cell cycle</keyword>
<dbReference type="InterPro" id="IPR007838">
    <property type="entry name" value="Cell_div_ZapA-like"/>
</dbReference>
<keyword evidence="13" id="KW-1185">Reference proteome</keyword>
<gene>
    <name evidence="12" type="ORF">ACFQZQ_07795</name>
</gene>
<dbReference type="EMBL" id="JBHTIH010000003">
    <property type="protein sequence ID" value="MFD0739177.1"/>
    <property type="molecule type" value="Genomic_DNA"/>
</dbReference>
<dbReference type="PANTHER" id="PTHR34981:SF1">
    <property type="entry name" value="CELL DIVISION PROTEIN ZAPA"/>
    <property type="match status" value="1"/>
</dbReference>
<organism evidence="12 13">
    <name type="scientific">Lysobacter koreensis</name>
    <dbReference type="NCBI Taxonomy" id="266122"/>
    <lineage>
        <taxon>Bacteria</taxon>
        <taxon>Pseudomonadati</taxon>
        <taxon>Pseudomonadota</taxon>
        <taxon>Gammaproteobacteria</taxon>
        <taxon>Lysobacterales</taxon>
        <taxon>Lysobacteraceae</taxon>
        <taxon>Lysobacter</taxon>
    </lineage>
</organism>
<accession>A0ABW2YLV9</accession>
<comment type="subcellular location">
    <subcellularLocation>
        <location evidence="1">Cytoplasm</location>
    </subcellularLocation>
</comment>
<proteinExistence type="inferred from homology"/>
<reference evidence="13" key="1">
    <citation type="journal article" date="2019" name="Int. J. Syst. Evol. Microbiol.">
        <title>The Global Catalogue of Microorganisms (GCM) 10K type strain sequencing project: providing services to taxonomists for standard genome sequencing and annotation.</title>
        <authorList>
            <consortium name="The Broad Institute Genomics Platform"/>
            <consortium name="The Broad Institute Genome Sequencing Center for Infectious Disease"/>
            <person name="Wu L."/>
            <person name="Ma J."/>
        </authorList>
    </citation>
    <scope>NUCLEOTIDE SEQUENCE [LARGE SCALE GENOMIC DNA]</scope>
    <source>
        <strain evidence="13">CCUG 55491</strain>
    </source>
</reference>
<sequence>MSNSSSEPVVIRLLDREYTVGCEPGERDSLLVAAKLLDGKMREIRGSNRMAALDRVAVLAALNFAHELQQLRGDAEGRDRELERTLGDLHRKLDGLLDTPSR</sequence>
<dbReference type="InterPro" id="IPR036192">
    <property type="entry name" value="Cell_div_ZapA-like_sf"/>
</dbReference>
<dbReference type="PANTHER" id="PTHR34981">
    <property type="entry name" value="CELL DIVISION PROTEIN ZAPA"/>
    <property type="match status" value="1"/>
</dbReference>
<comment type="similarity">
    <text evidence="2">Belongs to the ZapA family. Type 1 subfamily.</text>
</comment>
<evidence type="ECO:0000313" key="13">
    <source>
        <dbReference type="Proteomes" id="UP001597090"/>
    </source>
</evidence>
<evidence type="ECO:0000256" key="7">
    <source>
        <dbReference type="ARBA" id="ARBA00023210"/>
    </source>
</evidence>
<evidence type="ECO:0000256" key="9">
    <source>
        <dbReference type="ARBA" id="ARBA00024910"/>
    </source>
</evidence>
<keyword evidence="7" id="KW-0717">Septation</keyword>
<evidence type="ECO:0000256" key="6">
    <source>
        <dbReference type="ARBA" id="ARBA00023054"/>
    </source>
</evidence>
<dbReference type="InterPro" id="IPR042233">
    <property type="entry name" value="Cell_div_ZapA_N"/>
</dbReference>
<evidence type="ECO:0000256" key="10">
    <source>
        <dbReference type="ARBA" id="ARBA00026068"/>
    </source>
</evidence>
<keyword evidence="4" id="KW-0963">Cytoplasm</keyword>
<evidence type="ECO:0000256" key="5">
    <source>
        <dbReference type="ARBA" id="ARBA00022618"/>
    </source>
</evidence>
<name>A0ABW2YLV9_9GAMM</name>
<dbReference type="Gene3D" id="3.30.160.880">
    <property type="entry name" value="Cell division protein ZapA protomer, N-terminal domain"/>
    <property type="match status" value="1"/>
</dbReference>
<evidence type="ECO:0000256" key="8">
    <source>
        <dbReference type="ARBA" id="ARBA00023306"/>
    </source>
</evidence>
<comment type="subunit">
    <text evidence="10">Homodimer. Interacts with FtsZ.</text>
</comment>
<keyword evidence="5 12" id="KW-0132">Cell division</keyword>
<evidence type="ECO:0000313" key="12">
    <source>
        <dbReference type="EMBL" id="MFD0739177.1"/>
    </source>
</evidence>